<gene>
    <name evidence="2" type="ORF">MNEG_8448</name>
</gene>
<dbReference type="EMBL" id="KK101826">
    <property type="protein sequence ID" value="KIY99513.1"/>
    <property type="molecule type" value="Genomic_DNA"/>
</dbReference>
<evidence type="ECO:0000259" key="1">
    <source>
        <dbReference type="PROSITE" id="PS50053"/>
    </source>
</evidence>
<dbReference type="SMART" id="SM00213">
    <property type="entry name" value="UBQ"/>
    <property type="match status" value="1"/>
</dbReference>
<sequence>MLRPGCRGVRVPEAAAPELDLVGGAVRHTQRTANDGENAKAFRRLVALTAMDSMGFAPDLSVWRSEGFDPRAVPLSGCQGLERVYVSERITGADVRDILAMLRVCGDGRGVQLTRGVGDAVTAVAVDGFELHIETQDGMVHCIHPLGINVTVGDVLRLVEETAGIPVPHHRLIFDGRPLLESGTLAEYGIETGDSLGLFRHMTGC</sequence>
<dbReference type="KEGG" id="mng:MNEG_8448"/>
<dbReference type="GeneID" id="25741324"/>
<dbReference type="AlphaFoldDB" id="A0A0D2KVW1"/>
<reference evidence="2 3" key="1">
    <citation type="journal article" date="2013" name="BMC Genomics">
        <title>Reconstruction of the lipid metabolism for the microalga Monoraphidium neglectum from its genome sequence reveals characteristics suitable for biofuel production.</title>
        <authorList>
            <person name="Bogen C."/>
            <person name="Al-Dilaimi A."/>
            <person name="Albersmeier A."/>
            <person name="Wichmann J."/>
            <person name="Grundmann M."/>
            <person name="Rupp O."/>
            <person name="Lauersen K.J."/>
            <person name="Blifernez-Klassen O."/>
            <person name="Kalinowski J."/>
            <person name="Goesmann A."/>
            <person name="Mussgnug J.H."/>
            <person name="Kruse O."/>
        </authorList>
    </citation>
    <scope>NUCLEOTIDE SEQUENCE [LARGE SCALE GENOMIC DNA]</scope>
    <source>
        <strain evidence="2 3">SAG 48.87</strain>
    </source>
</reference>
<dbReference type="Gene3D" id="3.10.20.90">
    <property type="entry name" value="Phosphatidylinositol 3-kinase Catalytic Subunit, Chain A, domain 1"/>
    <property type="match status" value="1"/>
</dbReference>
<dbReference type="InterPro" id="IPR029071">
    <property type="entry name" value="Ubiquitin-like_domsf"/>
</dbReference>
<keyword evidence="3" id="KW-1185">Reference proteome</keyword>
<proteinExistence type="predicted"/>
<dbReference type="CDD" id="cd17039">
    <property type="entry name" value="Ubl_ubiquitin_like"/>
    <property type="match status" value="1"/>
</dbReference>
<dbReference type="PROSITE" id="PS50053">
    <property type="entry name" value="UBIQUITIN_2"/>
    <property type="match status" value="1"/>
</dbReference>
<dbReference type="SUPFAM" id="SSF54236">
    <property type="entry name" value="Ubiquitin-like"/>
    <property type="match status" value="1"/>
</dbReference>
<feature type="domain" description="Ubiquitin-like" evidence="1">
    <location>
        <begin position="129"/>
        <end position="205"/>
    </location>
</feature>
<dbReference type="RefSeq" id="XP_013898533.1">
    <property type="nucleotide sequence ID" value="XM_014043079.1"/>
</dbReference>
<name>A0A0D2KVW1_9CHLO</name>
<dbReference type="InterPro" id="IPR000626">
    <property type="entry name" value="Ubiquitin-like_dom"/>
</dbReference>
<evidence type="ECO:0000313" key="3">
    <source>
        <dbReference type="Proteomes" id="UP000054498"/>
    </source>
</evidence>
<protein>
    <recommendedName>
        <fullName evidence="1">Ubiquitin-like domain-containing protein</fullName>
    </recommendedName>
</protein>
<evidence type="ECO:0000313" key="2">
    <source>
        <dbReference type="EMBL" id="KIY99513.1"/>
    </source>
</evidence>
<dbReference type="Proteomes" id="UP000054498">
    <property type="component" value="Unassembled WGS sequence"/>
</dbReference>
<accession>A0A0D2KVW1</accession>
<dbReference type="OrthoDB" id="428577at2759"/>
<dbReference type="Pfam" id="PF00240">
    <property type="entry name" value="ubiquitin"/>
    <property type="match status" value="1"/>
</dbReference>
<organism evidence="2 3">
    <name type="scientific">Monoraphidium neglectum</name>
    <dbReference type="NCBI Taxonomy" id="145388"/>
    <lineage>
        <taxon>Eukaryota</taxon>
        <taxon>Viridiplantae</taxon>
        <taxon>Chlorophyta</taxon>
        <taxon>core chlorophytes</taxon>
        <taxon>Chlorophyceae</taxon>
        <taxon>CS clade</taxon>
        <taxon>Sphaeropleales</taxon>
        <taxon>Selenastraceae</taxon>
        <taxon>Monoraphidium</taxon>
    </lineage>
</organism>